<sequence>MLREKIKVAVFVDAFVQREVVFVGGSEAIWDERNVSGEGFMLFKSFDGVRGETGVGYIEHESCRENEMGTRNSWMGWWE</sequence>
<gene>
    <name evidence="1" type="ORF">CURHAP_LOCUS6888</name>
</gene>
<dbReference type="EMBL" id="CAEKDK010000001">
    <property type="protein sequence ID" value="CAB4264906.1"/>
    <property type="molecule type" value="Genomic_DNA"/>
</dbReference>
<reference evidence="1 2" key="1">
    <citation type="submission" date="2020-05" db="EMBL/GenBank/DDBJ databases">
        <authorList>
            <person name="Campoy J."/>
            <person name="Schneeberger K."/>
            <person name="Spophaly S."/>
        </authorList>
    </citation>
    <scope>NUCLEOTIDE SEQUENCE [LARGE SCALE GENOMIC DNA]</scope>
    <source>
        <strain evidence="1">PruArmRojPasFocal</strain>
    </source>
</reference>
<proteinExistence type="predicted"/>
<name>A0A6J5TLI8_PRUAR</name>
<dbReference type="AlphaFoldDB" id="A0A6J5TLI8"/>
<evidence type="ECO:0000313" key="1">
    <source>
        <dbReference type="EMBL" id="CAB4264906.1"/>
    </source>
</evidence>
<accession>A0A6J5TLI8</accession>
<evidence type="ECO:0000313" key="2">
    <source>
        <dbReference type="Proteomes" id="UP000507222"/>
    </source>
</evidence>
<protein>
    <submittedName>
        <fullName evidence="1">Uncharacterized protein</fullName>
    </submittedName>
</protein>
<organism evidence="1 2">
    <name type="scientific">Prunus armeniaca</name>
    <name type="common">Apricot</name>
    <name type="synonym">Armeniaca vulgaris</name>
    <dbReference type="NCBI Taxonomy" id="36596"/>
    <lineage>
        <taxon>Eukaryota</taxon>
        <taxon>Viridiplantae</taxon>
        <taxon>Streptophyta</taxon>
        <taxon>Embryophyta</taxon>
        <taxon>Tracheophyta</taxon>
        <taxon>Spermatophyta</taxon>
        <taxon>Magnoliopsida</taxon>
        <taxon>eudicotyledons</taxon>
        <taxon>Gunneridae</taxon>
        <taxon>Pentapetalae</taxon>
        <taxon>rosids</taxon>
        <taxon>fabids</taxon>
        <taxon>Rosales</taxon>
        <taxon>Rosaceae</taxon>
        <taxon>Amygdaloideae</taxon>
        <taxon>Amygdaleae</taxon>
        <taxon>Prunus</taxon>
    </lineage>
</organism>
<dbReference type="Proteomes" id="UP000507222">
    <property type="component" value="Unassembled WGS sequence"/>
</dbReference>